<sequence>MEIRVRLAVCGARLVGDSMYMPVVIAEMHYPGLNPFGENKKAYSTENDKALHVEEWIVCHGKSTFMKLKLRYSARWFTRVVDKNDCILSPKWRRRSWKWKKAATAL</sequence>
<comment type="caution">
    <text evidence="1">The sequence shown here is derived from an EMBL/GenBank/DDBJ whole genome shotgun (WGS) entry which is preliminary data.</text>
</comment>
<dbReference type="Proteomes" id="UP001604277">
    <property type="component" value="Unassembled WGS sequence"/>
</dbReference>
<proteinExistence type="predicted"/>
<name>A0ABD1U575_9LAMI</name>
<protein>
    <submittedName>
        <fullName evidence="1">Uncharacterized protein</fullName>
    </submittedName>
</protein>
<accession>A0ABD1U575</accession>
<evidence type="ECO:0000313" key="2">
    <source>
        <dbReference type="Proteomes" id="UP001604277"/>
    </source>
</evidence>
<gene>
    <name evidence="1" type="ORF">Fot_24094</name>
</gene>
<reference evidence="2" key="1">
    <citation type="submission" date="2024-07" db="EMBL/GenBank/DDBJ databases">
        <title>Two chromosome-level genome assemblies of Korean endemic species Abeliophyllum distichum and Forsythia ovata (Oleaceae).</title>
        <authorList>
            <person name="Jang H."/>
        </authorList>
    </citation>
    <scope>NUCLEOTIDE SEQUENCE [LARGE SCALE GENOMIC DNA]</scope>
</reference>
<dbReference type="AlphaFoldDB" id="A0ABD1U575"/>
<organism evidence="1 2">
    <name type="scientific">Forsythia ovata</name>
    <dbReference type="NCBI Taxonomy" id="205694"/>
    <lineage>
        <taxon>Eukaryota</taxon>
        <taxon>Viridiplantae</taxon>
        <taxon>Streptophyta</taxon>
        <taxon>Embryophyta</taxon>
        <taxon>Tracheophyta</taxon>
        <taxon>Spermatophyta</taxon>
        <taxon>Magnoliopsida</taxon>
        <taxon>eudicotyledons</taxon>
        <taxon>Gunneridae</taxon>
        <taxon>Pentapetalae</taxon>
        <taxon>asterids</taxon>
        <taxon>lamiids</taxon>
        <taxon>Lamiales</taxon>
        <taxon>Oleaceae</taxon>
        <taxon>Forsythieae</taxon>
        <taxon>Forsythia</taxon>
    </lineage>
</organism>
<dbReference type="EMBL" id="JBFOLJ010000007">
    <property type="protein sequence ID" value="KAL2520171.1"/>
    <property type="molecule type" value="Genomic_DNA"/>
</dbReference>
<keyword evidence="2" id="KW-1185">Reference proteome</keyword>
<evidence type="ECO:0000313" key="1">
    <source>
        <dbReference type="EMBL" id="KAL2520171.1"/>
    </source>
</evidence>